<dbReference type="Proteomes" id="UP000685013">
    <property type="component" value="Chromosome 9"/>
</dbReference>
<comment type="caution">
    <text evidence="1">The sequence shown here is derived from an EMBL/GenBank/DDBJ whole genome shotgun (WGS) entry which is preliminary data.</text>
</comment>
<accession>A0AAV6N5R3</accession>
<name>A0AAV6N5R3_9ROSI</name>
<feature type="non-terminal residue" evidence="1">
    <location>
        <position position="1"/>
    </location>
</feature>
<proteinExistence type="predicted"/>
<sequence>MCVFELEFKHPIQIPNGSGDNLRPIQWVLRREIRILENSISPGRDLLWGTLKPSAVVWPATGRRGVEDLPNCTIFAGCLGNL</sequence>
<keyword evidence="2" id="KW-1185">Reference proteome</keyword>
<reference evidence="1 2" key="1">
    <citation type="journal article" date="2021" name="Hortic Res">
        <title>The domestication of Cucurbita argyrosperma as revealed by the genome of its wild relative.</title>
        <authorList>
            <person name="Barrera-Redondo J."/>
            <person name="Sanchez-de la Vega G."/>
            <person name="Aguirre-Liguori J.A."/>
            <person name="Castellanos-Morales G."/>
            <person name="Gutierrez-Guerrero Y.T."/>
            <person name="Aguirre-Dugua X."/>
            <person name="Aguirre-Planter E."/>
            <person name="Tenaillon M.I."/>
            <person name="Lira-Saade R."/>
            <person name="Eguiarte L.E."/>
        </authorList>
    </citation>
    <scope>NUCLEOTIDE SEQUENCE [LARGE SCALE GENOMIC DNA]</scope>
    <source>
        <strain evidence="1">JBR-2021</strain>
    </source>
</reference>
<dbReference type="EMBL" id="JAGKQH010000009">
    <property type="protein sequence ID" value="KAG6591783.1"/>
    <property type="molecule type" value="Genomic_DNA"/>
</dbReference>
<gene>
    <name evidence="1" type="ORF">SDJN03_14129</name>
</gene>
<protein>
    <submittedName>
        <fullName evidence="1">Uncharacterized protein</fullName>
    </submittedName>
</protein>
<dbReference type="AlphaFoldDB" id="A0AAV6N5R3"/>
<organism evidence="1 2">
    <name type="scientific">Cucurbita argyrosperma subsp. sororia</name>
    <dbReference type="NCBI Taxonomy" id="37648"/>
    <lineage>
        <taxon>Eukaryota</taxon>
        <taxon>Viridiplantae</taxon>
        <taxon>Streptophyta</taxon>
        <taxon>Embryophyta</taxon>
        <taxon>Tracheophyta</taxon>
        <taxon>Spermatophyta</taxon>
        <taxon>Magnoliopsida</taxon>
        <taxon>eudicotyledons</taxon>
        <taxon>Gunneridae</taxon>
        <taxon>Pentapetalae</taxon>
        <taxon>rosids</taxon>
        <taxon>fabids</taxon>
        <taxon>Cucurbitales</taxon>
        <taxon>Cucurbitaceae</taxon>
        <taxon>Cucurbiteae</taxon>
        <taxon>Cucurbita</taxon>
    </lineage>
</organism>
<evidence type="ECO:0000313" key="1">
    <source>
        <dbReference type="EMBL" id="KAG6591783.1"/>
    </source>
</evidence>
<evidence type="ECO:0000313" key="2">
    <source>
        <dbReference type="Proteomes" id="UP000685013"/>
    </source>
</evidence>